<sequence length="94" mass="10936">MSSKHLLQKRQRTAVNEYLKQKICEYSQNNPNQRQIDIATHFNSQDPNLKLDRIWVKQVTNSEIFLTELMIKEQVADFAKALNLGEDALKFSNG</sequence>
<proteinExistence type="predicted"/>
<evidence type="ECO:0000313" key="1">
    <source>
        <dbReference type="EMBL" id="CAG8480532.1"/>
    </source>
</evidence>
<keyword evidence="2" id="KW-1185">Reference proteome</keyword>
<gene>
    <name evidence="1" type="ORF">RPERSI_LOCUS962</name>
</gene>
<dbReference type="EMBL" id="CAJVQC010000790">
    <property type="protein sequence ID" value="CAG8480532.1"/>
    <property type="molecule type" value="Genomic_DNA"/>
</dbReference>
<dbReference type="Proteomes" id="UP000789920">
    <property type="component" value="Unassembled WGS sequence"/>
</dbReference>
<reference evidence="1" key="1">
    <citation type="submission" date="2021-06" db="EMBL/GenBank/DDBJ databases">
        <authorList>
            <person name="Kallberg Y."/>
            <person name="Tangrot J."/>
            <person name="Rosling A."/>
        </authorList>
    </citation>
    <scope>NUCLEOTIDE SEQUENCE</scope>
    <source>
        <strain evidence="1">MA461A</strain>
    </source>
</reference>
<comment type="caution">
    <text evidence="1">The sequence shown here is derived from an EMBL/GenBank/DDBJ whole genome shotgun (WGS) entry which is preliminary data.</text>
</comment>
<accession>A0ACA9KL85</accession>
<evidence type="ECO:0000313" key="2">
    <source>
        <dbReference type="Proteomes" id="UP000789920"/>
    </source>
</evidence>
<organism evidence="1 2">
    <name type="scientific">Racocetra persica</name>
    <dbReference type="NCBI Taxonomy" id="160502"/>
    <lineage>
        <taxon>Eukaryota</taxon>
        <taxon>Fungi</taxon>
        <taxon>Fungi incertae sedis</taxon>
        <taxon>Mucoromycota</taxon>
        <taxon>Glomeromycotina</taxon>
        <taxon>Glomeromycetes</taxon>
        <taxon>Diversisporales</taxon>
        <taxon>Gigasporaceae</taxon>
        <taxon>Racocetra</taxon>
    </lineage>
</organism>
<name>A0ACA9KL85_9GLOM</name>
<protein>
    <submittedName>
        <fullName evidence="1">32611_t:CDS:1</fullName>
    </submittedName>
</protein>